<dbReference type="NCBIfam" id="NF007158">
    <property type="entry name" value="PRK09593.1"/>
    <property type="match status" value="1"/>
</dbReference>
<name>A0A9Q4FZZ9_SALAG</name>
<dbReference type="InterPro" id="IPR001360">
    <property type="entry name" value="Glyco_hydro_1"/>
</dbReference>
<dbReference type="NCBIfam" id="NF007154">
    <property type="entry name" value="PRK09589.1"/>
    <property type="match status" value="1"/>
</dbReference>
<comment type="caution">
    <text evidence="7">The sequence shown here is derived from an EMBL/GenBank/DDBJ whole genome shotgun (WGS) entry which is preliminary data.</text>
</comment>
<evidence type="ECO:0000256" key="6">
    <source>
        <dbReference type="RuleBase" id="RU004468"/>
    </source>
</evidence>
<dbReference type="EC" id="3.2.1.86" evidence="7"/>
<dbReference type="InterPro" id="IPR017853">
    <property type="entry name" value="GH"/>
</dbReference>
<dbReference type="InterPro" id="IPR018120">
    <property type="entry name" value="Glyco_hydro_1_AS"/>
</dbReference>
<dbReference type="FunFam" id="3.20.20.80:FF:000004">
    <property type="entry name" value="Beta-glucosidase 6-phospho-beta-glucosidase"/>
    <property type="match status" value="1"/>
</dbReference>
<dbReference type="InterPro" id="IPR033132">
    <property type="entry name" value="GH_1_N_CS"/>
</dbReference>
<dbReference type="PROSITE" id="PS00653">
    <property type="entry name" value="GLYCOSYL_HYDROL_F1_2"/>
    <property type="match status" value="1"/>
</dbReference>
<dbReference type="GO" id="GO:0016052">
    <property type="term" value="P:carbohydrate catabolic process"/>
    <property type="evidence" value="ECO:0007669"/>
    <property type="project" value="TreeGrafter"/>
</dbReference>
<dbReference type="PANTHER" id="PTHR10353:SF122">
    <property type="entry name" value="6-PHOSPHO-BETA-GLUCOSIDASE ASCB-RELATED"/>
    <property type="match status" value="1"/>
</dbReference>
<dbReference type="AlphaFoldDB" id="A0A9Q4FZZ9"/>
<evidence type="ECO:0000256" key="2">
    <source>
        <dbReference type="ARBA" id="ARBA00022801"/>
    </source>
</evidence>
<dbReference type="RefSeq" id="WP_257821683.1">
    <property type="nucleotide sequence ID" value="NZ_JABXYM010000001.1"/>
</dbReference>
<evidence type="ECO:0000313" key="7">
    <source>
        <dbReference type="EMBL" id="MCR6097279.1"/>
    </source>
</evidence>
<gene>
    <name evidence="7" type="primary">ascB</name>
    <name evidence="7" type="ORF">HXA33_12060</name>
</gene>
<dbReference type="GO" id="GO:0005829">
    <property type="term" value="C:cytosol"/>
    <property type="evidence" value="ECO:0007669"/>
    <property type="project" value="TreeGrafter"/>
</dbReference>
<dbReference type="SUPFAM" id="SSF51445">
    <property type="entry name" value="(Trans)glycosidases"/>
    <property type="match status" value="1"/>
</dbReference>
<dbReference type="NCBIfam" id="NF007356">
    <property type="entry name" value="PRK09852.1"/>
    <property type="match status" value="1"/>
</dbReference>
<dbReference type="PANTHER" id="PTHR10353">
    <property type="entry name" value="GLYCOSYL HYDROLASE"/>
    <property type="match status" value="1"/>
</dbReference>
<dbReference type="Pfam" id="PF00232">
    <property type="entry name" value="Glyco_hydro_1"/>
    <property type="match status" value="1"/>
</dbReference>
<proteinExistence type="inferred from homology"/>
<keyword evidence="3 6" id="KW-0326">Glycosidase</keyword>
<dbReference type="GO" id="GO:0008706">
    <property type="term" value="F:6-phospho-beta-glucosidase activity"/>
    <property type="evidence" value="ECO:0007669"/>
    <property type="project" value="UniProtKB-EC"/>
</dbReference>
<dbReference type="Proteomes" id="UP001057753">
    <property type="component" value="Unassembled WGS sequence"/>
</dbReference>
<comment type="similarity">
    <text evidence="1 5">Belongs to the glycosyl hydrolase 1 family.</text>
</comment>
<keyword evidence="8" id="KW-1185">Reference proteome</keyword>
<keyword evidence="2 6" id="KW-0378">Hydrolase</keyword>
<organism evidence="7 8">
    <name type="scientific">Salipaludibacillus agaradhaerens</name>
    <name type="common">Bacillus agaradhaerens</name>
    <dbReference type="NCBI Taxonomy" id="76935"/>
    <lineage>
        <taxon>Bacteria</taxon>
        <taxon>Bacillati</taxon>
        <taxon>Bacillota</taxon>
        <taxon>Bacilli</taxon>
        <taxon>Bacillales</taxon>
        <taxon>Bacillaceae</taxon>
    </lineage>
</organism>
<dbReference type="EMBL" id="JABXYM010000001">
    <property type="protein sequence ID" value="MCR6097279.1"/>
    <property type="molecule type" value="Genomic_DNA"/>
</dbReference>
<evidence type="ECO:0000256" key="4">
    <source>
        <dbReference type="PROSITE-ProRule" id="PRU10055"/>
    </source>
</evidence>
<dbReference type="Gene3D" id="3.20.20.80">
    <property type="entry name" value="Glycosidases"/>
    <property type="match status" value="1"/>
</dbReference>
<dbReference type="PRINTS" id="PR00131">
    <property type="entry name" value="GLHYDRLASE1"/>
</dbReference>
<sequence>MTENRFPEGFLWGGATAANQLEGAYNEGGKGLSIFDMVKFIPKEERTNDIEMDVRSEKELDRLLAETEGGNFPKRRGIDFYHRYKEDIALFAEMGFKTFRLSIAWPRIFPNGDEMAPNEEGLAFYDNVFDELKKYGIEPLVTLSHYEIPLHLVKKYNGWEDRRLVDFFVHYAETVFHRYKDKVKYWLTFNEINVSTISPYIGSGILVDRVENREQAVYQALHHQFVASARAVKACHNIIPDAMIGCMLARMETYAETCNPDDALAALEEDQKNLFFTDVQVRGYYPSFMNRYFEENNIKIEMAPGDEEILLQHTVDFLSFSYYMTMVASGAPEKKKEKGNFFSGIKNPYLEASDWGWQIDPKGMRLTLNKLYDRYQVPLFIVENGLGAYDKVEENGSINDDYRIDYLRAHIEQMAEAIKDGVDIMGYTSWGCIDLISASTSEMSKRYGFIYVDQDDYGNGTLERRKKKSFDWYKQVIESNGEIL</sequence>
<reference evidence="7" key="1">
    <citation type="submission" date="2020-06" db="EMBL/GenBank/DDBJ databases">
        <title>Insight into the genomes of haloalkaliphilic bacilli from Kenyan soda lakes.</title>
        <authorList>
            <person name="Mwirichia R."/>
            <person name="Villamizar G.C."/>
            <person name="Poehlein A."/>
            <person name="Mugweru J."/>
            <person name="Kipnyargis A."/>
            <person name="Kiplimo D."/>
            <person name="Orwa P."/>
            <person name="Daniel R."/>
        </authorList>
    </citation>
    <scope>NUCLEOTIDE SEQUENCE</scope>
    <source>
        <strain evidence="7">B1096_S55</strain>
    </source>
</reference>
<evidence type="ECO:0000256" key="1">
    <source>
        <dbReference type="ARBA" id="ARBA00010838"/>
    </source>
</evidence>
<accession>A0A9Q4FZZ9</accession>
<evidence type="ECO:0000256" key="5">
    <source>
        <dbReference type="RuleBase" id="RU003690"/>
    </source>
</evidence>
<protein>
    <submittedName>
        <fullName evidence="7">6-phospho-beta-glucosidase</fullName>
        <ecNumber evidence="7">3.2.1.86</ecNumber>
    </submittedName>
</protein>
<feature type="active site" description="Nucleophile" evidence="4">
    <location>
        <position position="383"/>
    </location>
</feature>
<dbReference type="PROSITE" id="PS00572">
    <property type="entry name" value="GLYCOSYL_HYDROL_F1_1"/>
    <property type="match status" value="1"/>
</dbReference>
<evidence type="ECO:0000256" key="3">
    <source>
        <dbReference type="ARBA" id="ARBA00023295"/>
    </source>
</evidence>
<evidence type="ECO:0000313" key="8">
    <source>
        <dbReference type="Proteomes" id="UP001057753"/>
    </source>
</evidence>